<dbReference type="InterPro" id="IPR003121">
    <property type="entry name" value="SWIB_MDM2_domain"/>
</dbReference>
<evidence type="ECO:0000256" key="11">
    <source>
        <dbReference type="SAM" id="MobiDB-lite"/>
    </source>
</evidence>
<reference evidence="17 18" key="1">
    <citation type="journal article" date="2020" name="bioRxiv">
        <title>Sequence and annotation of 42 cannabis genomes reveals extensive copy number variation in cannabinoid synthesis and pathogen resistance genes.</title>
        <authorList>
            <person name="Mckernan K.J."/>
            <person name="Helbert Y."/>
            <person name="Kane L.T."/>
            <person name="Ebling H."/>
            <person name="Zhang L."/>
            <person name="Liu B."/>
            <person name="Eaton Z."/>
            <person name="Mclaughlin S."/>
            <person name="Kingan S."/>
            <person name="Baybayan P."/>
            <person name="Concepcion G."/>
            <person name="Jordan M."/>
            <person name="Riva A."/>
            <person name="Barbazuk W."/>
            <person name="Harkins T."/>
        </authorList>
    </citation>
    <scope>NUCLEOTIDE SEQUENCE [LARGE SCALE GENOMIC DNA]</scope>
    <source>
        <strain evidence="18">cv. Jamaican Lion 4</strain>
        <tissue evidence="17">Leaf</tissue>
    </source>
</reference>
<feature type="domain" description="Plus3" evidence="15">
    <location>
        <begin position="468"/>
        <end position="601"/>
    </location>
</feature>
<dbReference type="SMART" id="SM00249">
    <property type="entry name" value="PHD"/>
    <property type="match status" value="1"/>
</dbReference>
<evidence type="ECO:0000259" key="15">
    <source>
        <dbReference type="PROSITE" id="PS51360"/>
    </source>
</evidence>
<feature type="compositionally biased region" description="Low complexity" evidence="11">
    <location>
        <begin position="1637"/>
        <end position="1655"/>
    </location>
</feature>
<feature type="domain" description="PHD-type" evidence="13">
    <location>
        <begin position="110"/>
        <end position="176"/>
    </location>
</feature>
<dbReference type="Pfam" id="PF05277">
    <property type="entry name" value="DUF726"/>
    <property type="match status" value="1"/>
</dbReference>
<dbReference type="InterPro" id="IPR035445">
    <property type="entry name" value="GYF-like_dom_sf"/>
</dbReference>
<dbReference type="SUPFAM" id="SSF159042">
    <property type="entry name" value="Plus3-like"/>
    <property type="match status" value="1"/>
</dbReference>
<dbReference type="CDD" id="cd15568">
    <property type="entry name" value="PHD5_NSD"/>
    <property type="match status" value="1"/>
</dbReference>
<evidence type="ECO:0000256" key="10">
    <source>
        <dbReference type="PROSITE-ProRule" id="PRU00146"/>
    </source>
</evidence>
<dbReference type="InterPro" id="IPR019787">
    <property type="entry name" value="Znf_PHD-finger"/>
</dbReference>
<dbReference type="InterPro" id="IPR004343">
    <property type="entry name" value="Plus-3_dom"/>
</dbReference>
<feature type="compositionally biased region" description="Basic and acidic residues" evidence="11">
    <location>
        <begin position="1461"/>
        <end position="1481"/>
    </location>
</feature>
<evidence type="ECO:0000256" key="6">
    <source>
        <dbReference type="ARBA" id="ARBA00022833"/>
    </source>
</evidence>
<dbReference type="Gene3D" id="3.30.1490.40">
    <property type="match status" value="1"/>
</dbReference>
<dbReference type="InterPro" id="IPR007941">
    <property type="entry name" value="DUF726"/>
</dbReference>
<dbReference type="Gene3D" id="3.40.50.1820">
    <property type="entry name" value="alpha/beta hydrolase"/>
    <property type="match status" value="1"/>
</dbReference>
<dbReference type="InterPro" id="IPR001965">
    <property type="entry name" value="Znf_PHD"/>
</dbReference>
<dbReference type="GO" id="GO:0008270">
    <property type="term" value="F:zinc ion binding"/>
    <property type="evidence" value="ECO:0007669"/>
    <property type="project" value="UniProtKB-KW"/>
</dbReference>
<protein>
    <recommendedName>
        <fullName evidence="19">Zinc finger CCCH domain-containing protein 44</fullName>
    </recommendedName>
</protein>
<dbReference type="Gene3D" id="1.10.245.10">
    <property type="entry name" value="SWIB/MDM2 domain"/>
    <property type="match status" value="1"/>
</dbReference>
<feature type="transmembrane region" description="Helical" evidence="12">
    <location>
        <begin position="1957"/>
        <end position="1975"/>
    </location>
</feature>
<feature type="domain" description="GYF" evidence="14">
    <location>
        <begin position="823"/>
        <end position="877"/>
    </location>
</feature>
<dbReference type="Pfam" id="PF25980">
    <property type="entry name" value="NERD_plant"/>
    <property type="match status" value="1"/>
</dbReference>
<dbReference type="GO" id="GO:0003677">
    <property type="term" value="F:DNA binding"/>
    <property type="evidence" value="ECO:0007669"/>
    <property type="project" value="UniProtKB-KW"/>
</dbReference>
<feature type="compositionally biased region" description="Polar residues" evidence="11">
    <location>
        <begin position="1022"/>
        <end position="1044"/>
    </location>
</feature>
<dbReference type="Proteomes" id="UP000583929">
    <property type="component" value="Unassembled WGS sequence"/>
</dbReference>
<evidence type="ECO:0000313" key="18">
    <source>
        <dbReference type="Proteomes" id="UP000583929"/>
    </source>
</evidence>
<dbReference type="FunFam" id="3.30.40.10:FF:000303">
    <property type="entry name" value="Zinc finger CCCH domain-containing protein 19"/>
    <property type="match status" value="1"/>
</dbReference>
<sequence>MEEREAQASSFYKPSLGDEGGGGARFDQSVRELELKLMNVDQCETIGDLDDSQLVGASNTIVAVSAGTDGLGLGKGGLNEVKLVEKRKRGRPPRGQVKAAAPVRKKKDEEDVCFICFDGGSLVLCDRRGCPKAYHPACIKRDDAFFRSRAKWNCGWHICSTCQKASHYMCYTCTYSLCKGCIKDADYVCVRGNKGFCQTCMRTIMLIEKLNVNKESPQVDFDDKSSWEYLFKVYWVLLKDKLSLNIDELLKAKNPWKAPPLVISNRISSFENYCGNDDKTFASGNSCADLVASNAKRRKFENDLNVAHENRLPVDESGSDIAKPIQAEPNWASKELLEFVAHMRNGDTSLMSQFDVQTLLLEYIKRNKLRDPRQKCQIVCDSRLLNMFGKARVGHFEMLKLLEYHFLIKEDCPVTNAIMKEIVDSVGSQMESDQNCHSQITMNSDKNTKTHSRINDIGLPTKLDAYAAVDMHNINLIYLRRNLLENLVDDAEKFHEKVVGSIVRIRLPSNDQKPDVHRLVRVVGTTKSTKSYNIGTKATDVMLEIINLDKKELVSIDAISNQEFSQDECERLRQSIEFGLNKRFTVSEIQEKAMDLHAVKSNHGLEAEILRLTNLRDRASEKGHRKEYPLECVEKLQLLNSPEERKRRLEEVPVVNSDLKIDSTCEFDDNGEELNELLYNIEYTFVILSTLFHFNHSYGMLYFSDDSLTESYTDDKFKTKRSGFDTKEKDPISSGQGRDVLINGGSSALNHSTASLEQSKNNVEIIDLNGSYTLNNKVDPTDTGIDWSNQAVLGSELFSDALEVLTLGLSTGTNQSVNDYEIEKIWHYRDPTGKVQGPFSMLHLRKWSASGMFPQELRIWRANEKQENSILLIDALTGQYCKEQLLPCNSHLPQEEVKGSSDDRGNDVDDRQNKSMMMNATAADGERVEESRNLEQDDLSRLREGNNEAVGSDGLGSHLSSCATLAVNSSEEHSGIFPEGWESFKANPIWPQAQVSSSLPTSVLPGNQNLLHHNSEEHGTERNSGQSNENMTPDCQTRNNQGCENLSEGEGQSGQSSGQNWRPPVTSPSNGWDPKAELESVVKSLGLFDEDQEEMPNQPTSTQKPSHESPEGQVAEKTQSPSIAPIQGAGVSWSPASSLVSGGAQLRKAAGDCFGYSSNPAKPAVEEWDSSLVSASSLRPANADIANDHAATPASISDQLTHSSSSHPQSNASSWHDLVPDPDEFSSLPDESVSDLLAEVEAMETLHRLSSHNMINHGGEFREGSKTDCLSSVEEFSPAPEPGKGDALSSTADVHLTPQSNVTDESHVRGNAGVIDRGKRSKGHPSVSADMEGDAKHSDVSVNQFEANPDIQPHAPSTAGWDVAMTDVPWNARSESTNNWGAVPANAGMGGWEGGLEQGNGLMDWRTSQPTPPQVNTNMNLVTPPASLLGSYPRHGGGETLGSYSRHGGGGETLGSYPRHGGGERLTSPRDRGYHSRDSGVHRNRHSLHRQPFYGGSGYGGSQFRPSPKGQRVCKFFESGFCKKDVDDYLLEVSSTKDLEYNEKKGWERNGYGGFDRKWGFGSDEIGVGIRNEKTKSEVVKIIIMADTTAKTTSFLTPTQRYAAGALFAFSLHHAQINQTRPLGSFFSSDDDDPSSDNRISSGSCSSSTSTSSDSVADDPDLWVHEVSGLLRPVFRFLEIESVAWSGLEETAGSSPAKNHVGAFLRLLAEEENGENSSQDQQLALSKAVDAMGRSMKKNPEASETKKEKYREYVNECKEKCSTAEVQSNLEEAGVKTGVKQKTGENDLVTENKVVVEKPIEEVMLSYERKVTVLYELLTACLADTHVDSKKSTRKRKGYDARHRVALRLLATWLDVKWIDMEAIETIVACSAMALAKEKEESNEVPDSSKGKWAKWKRGGIIGAAALTGGTLLAITGGLAAPAIAAGLGALAPTLGTLVPVIGAGGFAAVASAAGTVAGSVAVAASFGAAGAGLTGSKMARRTGSVDEFEFKVVGEENHNQGRLAVGIMISGLVFNEEDFVRPWEVQDDNSERYVLQWESKNLIAVSTAIQDWLTSRIALELMKQGAMMTVLSTLVAALAWPATLLAVTDFIDSTWSIAVDRSDKAGRLLAEVLLKGVHGNRPVTLVGYSLGARVIFKCLQFLAETEKNAELVERVVLLGAPISIKDENWGAARKMVAGRFINAYATTDWTLGVAFRASLLTQGLAGIQPINVAGIENVDVTDLIEGHSSYLWATQQILELLELDTYYPVFRAAKQSTQSG</sequence>
<keyword evidence="18" id="KW-1185">Reference proteome</keyword>
<dbReference type="SMART" id="SM00719">
    <property type="entry name" value="Plus3"/>
    <property type="match status" value="1"/>
</dbReference>
<evidence type="ECO:0000256" key="4">
    <source>
        <dbReference type="ARBA" id="ARBA00022723"/>
    </source>
</evidence>
<feature type="compositionally biased region" description="Polar residues" evidence="11">
    <location>
        <begin position="1095"/>
        <end position="1104"/>
    </location>
</feature>
<dbReference type="PROSITE" id="PS01359">
    <property type="entry name" value="ZF_PHD_1"/>
    <property type="match status" value="1"/>
</dbReference>
<dbReference type="InterPro" id="IPR019835">
    <property type="entry name" value="SWIB_domain"/>
</dbReference>
<dbReference type="InterPro" id="IPR058668">
    <property type="entry name" value="NERD_dom"/>
</dbReference>
<evidence type="ECO:0008006" key="19">
    <source>
        <dbReference type="Google" id="ProtNLM"/>
    </source>
</evidence>
<dbReference type="PROSITE" id="PS50016">
    <property type="entry name" value="ZF_PHD_2"/>
    <property type="match status" value="1"/>
</dbReference>
<comment type="subcellular location">
    <subcellularLocation>
        <location evidence="1">Membrane</location>
        <topology evidence="1">Multi-pass membrane protein</topology>
    </subcellularLocation>
</comment>
<dbReference type="Pfam" id="PF02213">
    <property type="entry name" value="GYF"/>
    <property type="match status" value="1"/>
</dbReference>
<dbReference type="SUPFAM" id="SSF57903">
    <property type="entry name" value="FYVE/PHD zinc finger"/>
    <property type="match status" value="1"/>
</dbReference>
<feature type="domain" description="DM2" evidence="16">
    <location>
        <begin position="325"/>
        <end position="408"/>
    </location>
</feature>
<keyword evidence="7 12" id="KW-1133">Transmembrane helix</keyword>
<feature type="region of interest" description="Disordered" evidence="11">
    <location>
        <begin position="1089"/>
        <end position="1119"/>
    </location>
</feature>
<accession>A0A7J6FME9</accession>
<evidence type="ECO:0000256" key="5">
    <source>
        <dbReference type="ARBA" id="ARBA00022771"/>
    </source>
</evidence>
<dbReference type="Gene3D" id="3.30.40.10">
    <property type="entry name" value="Zinc/RING finger domain, C3HC4 (zinc finger)"/>
    <property type="match status" value="1"/>
</dbReference>
<feature type="region of interest" description="Disordered" evidence="11">
    <location>
        <begin position="892"/>
        <end position="957"/>
    </location>
</feature>
<feature type="compositionally biased region" description="Polar residues" evidence="11">
    <location>
        <begin position="997"/>
        <end position="1012"/>
    </location>
</feature>
<feature type="transmembrane region" description="Helical" evidence="12">
    <location>
        <begin position="1928"/>
        <end position="1951"/>
    </location>
</feature>
<dbReference type="Gene3D" id="3.90.70.200">
    <property type="entry name" value="Plus-3 domain"/>
    <property type="match status" value="1"/>
</dbReference>
<gene>
    <name evidence="17" type="ORF">G4B88_016945</name>
</gene>
<feature type="transmembrane region" description="Helical" evidence="12">
    <location>
        <begin position="1900"/>
        <end position="1921"/>
    </location>
</feature>
<dbReference type="PANTHER" id="PTHR46695">
    <property type="entry name" value="ZINC FINGER CCCH DOMAIN-CONTAINING PROTEIN 44-RELATED"/>
    <property type="match status" value="1"/>
</dbReference>
<feature type="region of interest" description="Disordered" evidence="11">
    <location>
        <begin position="1625"/>
        <end position="1658"/>
    </location>
</feature>
<feature type="compositionally biased region" description="Basic and acidic residues" evidence="11">
    <location>
        <begin position="893"/>
        <end position="913"/>
    </location>
</feature>
<keyword evidence="6" id="KW-0862">Zinc</keyword>
<dbReference type="SMART" id="SM00444">
    <property type="entry name" value="GYF"/>
    <property type="match status" value="1"/>
</dbReference>
<feature type="compositionally biased region" description="Low complexity" evidence="11">
    <location>
        <begin position="1202"/>
        <end position="1216"/>
    </location>
</feature>
<dbReference type="InterPro" id="IPR013083">
    <property type="entry name" value="Znf_RING/FYVE/PHD"/>
</dbReference>
<dbReference type="GO" id="GO:0016020">
    <property type="term" value="C:membrane"/>
    <property type="evidence" value="ECO:0007669"/>
    <property type="project" value="UniProtKB-SubCell"/>
</dbReference>
<feature type="region of interest" description="Disordered" evidence="11">
    <location>
        <begin position="1298"/>
        <end position="1334"/>
    </location>
</feature>
<dbReference type="SMART" id="SM00151">
    <property type="entry name" value="SWIB"/>
    <property type="match status" value="1"/>
</dbReference>
<keyword evidence="8" id="KW-0238">DNA-binding</keyword>
<dbReference type="InterPro" id="IPR036885">
    <property type="entry name" value="SWIB_MDM2_dom_sf"/>
</dbReference>
<dbReference type="InterPro" id="IPR029058">
    <property type="entry name" value="AB_hydrolase_fold"/>
</dbReference>
<dbReference type="PROSITE" id="PS51360">
    <property type="entry name" value="PLUS3"/>
    <property type="match status" value="1"/>
</dbReference>
<evidence type="ECO:0000256" key="7">
    <source>
        <dbReference type="ARBA" id="ARBA00022989"/>
    </source>
</evidence>
<dbReference type="CDD" id="cd10567">
    <property type="entry name" value="SWIB-MDM2_like"/>
    <property type="match status" value="1"/>
</dbReference>
<dbReference type="Pfam" id="PF03126">
    <property type="entry name" value="Plus-3"/>
    <property type="match status" value="1"/>
</dbReference>
<dbReference type="InterPro" id="IPR019786">
    <property type="entry name" value="Zinc_finger_PHD-type_CS"/>
</dbReference>
<dbReference type="SUPFAM" id="SSF53474">
    <property type="entry name" value="alpha/beta-Hydrolases"/>
    <property type="match status" value="1"/>
</dbReference>
<dbReference type="InterPro" id="IPR036128">
    <property type="entry name" value="Plus3-like_sf"/>
</dbReference>
<dbReference type="InterPro" id="IPR003169">
    <property type="entry name" value="GYF"/>
</dbReference>
<evidence type="ECO:0000259" key="16">
    <source>
        <dbReference type="PROSITE" id="PS51925"/>
    </source>
</evidence>
<evidence type="ECO:0000256" key="8">
    <source>
        <dbReference type="ARBA" id="ARBA00023125"/>
    </source>
</evidence>
<evidence type="ECO:0000259" key="13">
    <source>
        <dbReference type="PROSITE" id="PS50016"/>
    </source>
</evidence>
<keyword evidence="3 12" id="KW-0812">Transmembrane</keyword>
<dbReference type="SUPFAM" id="SSF55277">
    <property type="entry name" value="GYF domain"/>
    <property type="match status" value="1"/>
</dbReference>
<dbReference type="SUPFAM" id="SSF47592">
    <property type="entry name" value="SWIB/MDM2 domain"/>
    <property type="match status" value="1"/>
</dbReference>
<feature type="region of interest" description="Disordered" evidence="11">
    <location>
        <begin position="1434"/>
        <end position="1483"/>
    </location>
</feature>
<evidence type="ECO:0000259" key="14">
    <source>
        <dbReference type="PROSITE" id="PS50829"/>
    </source>
</evidence>
<dbReference type="PROSITE" id="PS50829">
    <property type="entry name" value="GYF"/>
    <property type="match status" value="1"/>
</dbReference>
<dbReference type="Pfam" id="PF02201">
    <property type="entry name" value="SWIB"/>
    <property type="match status" value="1"/>
</dbReference>
<name>A0A7J6FME9_CANSA</name>
<evidence type="ECO:0000256" key="9">
    <source>
        <dbReference type="ARBA" id="ARBA00023136"/>
    </source>
</evidence>
<evidence type="ECO:0000256" key="2">
    <source>
        <dbReference type="ARBA" id="ARBA00009824"/>
    </source>
</evidence>
<feature type="compositionally biased region" description="Low complexity" evidence="11">
    <location>
        <begin position="1048"/>
        <end position="1059"/>
    </location>
</feature>
<proteinExistence type="inferred from homology"/>
<dbReference type="InterPro" id="IPR011011">
    <property type="entry name" value="Znf_FYVE_PHD"/>
</dbReference>
<evidence type="ECO:0000256" key="12">
    <source>
        <dbReference type="SAM" id="Phobius"/>
    </source>
</evidence>
<feature type="region of interest" description="Disordered" evidence="11">
    <location>
        <begin position="997"/>
        <end position="1075"/>
    </location>
</feature>
<evidence type="ECO:0000313" key="17">
    <source>
        <dbReference type="EMBL" id="KAF4371882.1"/>
    </source>
</evidence>
<keyword evidence="5 10" id="KW-0863">Zinc-finger</keyword>
<keyword evidence="4" id="KW-0479">Metal-binding</keyword>
<feature type="region of interest" description="Disordered" evidence="11">
    <location>
        <begin position="1195"/>
        <end position="1229"/>
    </location>
</feature>
<comment type="similarity">
    <text evidence="2">Belongs to the TMCO4 family.</text>
</comment>
<evidence type="ECO:0000256" key="1">
    <source>
        <dbReference type="ARBA" id="ARBA00004141"/>
    </source>
</evidence>
<feature type="transmembrane region" description="Helical" evidence="12">
    <location>
        <begin position="2067"/>
        <end position="2088"/>
    </location>
</feature>
<organism evidence="17 18">
    <name type="scientific">Cannabis sativa</name>
    <name type="common">Hemp</name>
    <name type="synonym">Marijuana</name>
    <dbReference type="NCBI Taxonomy" id="3483"/>
    <lineage>
        <taxon>Eukaryota</taxon>
        <taxon>Viridiplantae</taxon>
        <taxon>Streptophyta</taxon>
        <taxon>Embryophyta</taxon>
        <taxon>Tracheophyta</taxon>
        <taxon>Spermatophyta</taxon>
        <taxon>Magnoliopsida</taxon>
        <taxon>eudicotyledons</taxon>
        <taxon>Gunneridae</taxon>
        <taxon>Pentapetalae</taxon>
        <taxon>rosids</taxon>
        <taxon>fabids</taxon>
        <taxon>Rosales</taxon>
        <taxon>Cannabaceae</taxon>
        <taxon>Cannabis</taxon>
    </lineage>
</organism>
<dbReference type="PANTHER" id="PTHR46695:SF4">
    <property type="entry name" value="ZINC FINGER CCCH DOMAIN-CONTAINING PROTEIN 44"/>
    <property type="match status" value="1"/>
</dbReference>
<keyword evidence="9 12" id="KW-0472">Membrane</keyword>
<dbReference type="CDD" id="cd00072">
    <property type="entry name" value="GYF"/>
    <property type="match status" value="1"/>
</dbReference>
<feature type="region of interest" description="Disordered" evidence="11">
    <location>
        <begin position="1"/>
        <end position="25"/>
    </location>
</feature>
<feature type="compositionally biased region" description="Basic and acidic residues" evidence="11">
    <location>
        <begin position="924"/>
        <end position="946"/>
    </location>
</feature>
<dbReference type="EMBL" id="JAATIQ010000192">
    <property type="protein sequence ID" value="KAF4371882.1"/>
    <property type="molecule type" value="Genomic_DNA"/>
</dbReference>
<dbReference type="PROSITE" id="PS51925">
    <property type="entry name" value="SWIB_MDM2"/>
    <property type="match status" value="1"/>
</dbReference>
<comment type="caution">
    <text evidence="17">The sequence shown here is derived from an EMBL/GenBank/DDBJ whole genome shotgun (WGS) entry which is preliminary data.</text>
</comment>
<evidence type="ECO:0000256" key="3">
    <source>
        <dbReference type="ARBA" id="ARBA00022692"/>
    </source>
</evidence>